<accession>F4KPB6</accession>
<gene>
    <name evidence="1" type="ordered locus">Halhy_1011</name>
</gene>
<proteinExistence type="predicted"/>
<sequence length="258" mass="29220">MLKNRYVLKFENREQPFDEGSGIPMSELLDLLNALLKATPVDNPEDIIIKDIRHESYGPVLSIKDLKTVGHLQVIHRQLQNGNLSNFNASELSYASKLKVVLKGGKIVLWAFNPDSDEEVDYISDFEMPKLPDFYYVSTSIVGVLTSIGSRSLAERAVLSIHVSGFNHSIKVTQAQEKALIQYFKKQSLRFKITKKIDFLTNEVKEAELESFTPLSDKTFAELAAEIKASNPEGFFNDIESTPDFMRKLRSIEDEIDD</sequence>
<dbReference type="Proteomes" id="UP000008461">
    <property type="component" value="Chromosome"/>
</dbReference>
<evidence type="ECO:0000313" key="2">
    <source>
        <dbReference type="Proteomes" id="UP000008461"/>
    </source>
</evidence>
<dbReference type="eggNOG" id="ENOG5033DGW">
    <property type="taxonomic scope" value="Bacteria"/>
</dbReference>
<protein>
    <submittedName>
        <fullName evidence="1">Uncharacterized protein</fullName>
    </submittedName>
</protein>
<evidence type="ECO:0000313" key="1">
    <source>
        <dbReference type="EMBL" id="AEE48910.1"/>
    </source>
</evidence>
<dbReference type="HOGENOM" id="CLU_1076735_0_0_10"/>
<name>F4KPB6_HALH1</name>
<dbReference type="RefSeq" id="WP_013763465.1">
    <property type="nucleotide sequence ID" value="NC_015510.1"/>
</dbReference>
<reference evidence="1 2" key="1">
    <citation type="journal article" date="2011" name="Stand. Genomic Sci.">
        <title>Complete genome sequence of Haliscomenobacter hydrossis type strain (O).</title>
        <authorList>
            <consortium name="US DOE Joint Genome Institute (JGI-PGF)"/>
            <person name="Daligault H."/>
            <person name="Lapidus A."/>
            <person name="Zeytun A."/>
            <person name="Nolan M."/>
            <person name="Lucas S."/>
            <person name="Del Rio T.G."/>
            <person name="Tice H."/>
            <person name="Cheng J.F."/>
            <person name="Tapia R."/>
            <person name="Han C."/>
            <person name="Goodwin L."/>
            <person name="Pitluck S."/>
            <person name="Liolios K."/>
            <person name="Pagani I."/>
            <person name="Ivanova N."/>
            <person name="Huntemann M."/>
            <person name="Mavromatis K."/>
            <person name="Mikhailova N."/>
            <person name="Pati A."/>
            <person name="Chen A."/>
            <person name="Palaniappan K."/>
            <person name="Land M."/>
            <person name="Hauser L."/>
            <person name="Brambilla E.M."/>
            <person name="Rohde M."/>
            <person name="Verbarg S."/>
            <person name="Goker M."/>
            <person name="Bristow J."/>
            <person name="Eisen J.A."/>
            <person name="Markowitz V."/>
            <person name="Hugenholtz P."/>
            <person name="Kyrpides N.C."/>
            <person name="Klenk H.P."/>
            <person name="Woyke T."/>
        </authorList>
    </citation>
    <scope>NUCLEOTIDE SEQUENCE [LARGE SCALE GENOMIC DNA]</scope>
    <source>
        <strain evidence="2">ATCC 27775 / DSM 1100 / LMG 10767 / O</strain>
    </source>
</reference>
<reference key="2">
    <citation type="submission" date="2011-04" db="EMBL/GenBank/DDBJ databases">
        <title>Complete sequence of chromosome of Haliscomenobacter hydrossis DSM 1100.</title>
        <authorList>
            <consortium name="US DOE Joint Genome Institute (JGI-PGF)"/>
            <person name="Lucas S."/>
            <person name="Han J."/>
            <person name="Lapidus A."/>
            <person name="Bruce D."/>
            <person name="Goodwin L."/>
            <person name="Pitluck S."/>
            <person name="Peters L."/>
            <person name="Kyrpides N."/>
            <person name="Mavromatis K."/>
            <person name="Ivanova N."/>
            <person name="Ovchinnikova G."/>
            <person name="Pagani I."/>
            <person name="Daligault H."/>
            <person name="Detter J.C."/>
            <person name="Han C."/>
            <person name="Land M."/>
            <person name="Hauser L."/>
            <person name="Markowitz V."/>
            <person name="Cheng J.-F."/>
            <person name="Hugenholtz P."/>
            <person name="Woyke T."/>
            <person name="Wu D."/>
            <person name="Verbarg S."/>
            <person name="Frueling A."/>
            <person name="Brambilla E."/>
            <person name="Klenk H.-P."/>
            <person name="Eisen J.A."/>
        </authorList>
    </citation>
    <scope>NUCLEOTIDE SEQUENCE</scope>
    <source>
        <strain>DSM 1100</strain>
    </source>
</reference>
<dbReference type="KEGG" id="hhy:Halhy_1011"/>
<keyword evidence="2" id="KW-1185">Reference proteome</keyword>
<dbReference type="AlphaFoldDB" id="F4KPB6"/>
<organism evidence="1 2">
    <name type="scientific">Haliscomenobacter hydrossis (strain ATCC 27775 / DSM 1100 / LMG 10767 / O)</name>
    <dbReference type="NCBI Taxonomy" id="760192"/>
    <lineage>
        <taxon>Bacteria</taxon>
        <taxon>Pseudomonadati</taxon>
        <taxon>Bacteroidota</taxon>
        <taxon>Saprospiria</taxon>
        <taxon>Saprospirales</taxon>
        <taxon>Haliscomenobacteraceae</taxon>
        <taxon>Haliscomenobacter</taxon>
    </lineage>
</organism>
<dbReference type="EMBL" id="CP002691">
    <property type="protein sequence ID" value="AEE48910.1"/>
    <property type="molecule type" value="Genomic_DNA"/>
</dbReference>